<keyword evidence="2" id="KW-1185">Reference proteome</keyword>
<protein>
    <submittedName>
        <fullName evidence="1">DinB family protein</fullName>
    </submittedName>
</protein>
<dbReference type="Gene3D" id="1.20.120.450">
    <property type="entry name" value="dinb family like domain"/>
    <property type="match status" value="1"/>
</dbReference>
<dbReference type="InterPro" id="IPR034660">
    <property type="entry name" value="DinB/YfiT-like"/>
</dbReference>
<gene>
    <name evidence="1" type="ORF">ACFFI0_15640</name>
</gene>
<evidence type="ECO:0000313" key="1">
    <source>
        <dbReference type="EMBL" id="MFC0319754.1"/>
    </source>
</evidence>
<reference evidence="1 2" key="1">
    <citation type="submission" date="2024-09" db="EMBL/GenBank/DDBJ databases">
        <authorList>
            <person name="Sun Q."/>
            <person name="Mori K."/>
        </authorList>
    </citation>
    <scope>NUCLEOTIDE SEQUENCE [LARGE SCALE GENOMIC DNA]</scope>
    <source>
        <strain evidence="1 2">CCM 7765</strain>
    </source>
</reference>
<comment type="caution">
    <text evidence="1">The sequence shown here is derived from an EMBL/GenBank/DDBJ whole genome shotgun (WGS) entry which is preliminary data.</text>
</comment>
<proteinExistence type="predicted"/>
<dbReference type="EMBL" id="JBHLWO010000002">
    <property type="protein sequence ID" value="MFC0319754.1"/>
    <property type="molecule type" value="Genomic_DNA"/>
</dbReference>
<accession>A0ABV6HMD4</accession>
<name>A0ABV6HMD4_9SPHI</name>
<dbReference type="RefSeq" id="WP_013667317.1">
    <property type="nucleotide sequence ID" value="NZ_JBHLWO010000002.1"/>
</dbReference>
<sequence length="175" mass="20290">METKIKSNFLKIVIPAYRMRSQLFNNVLANINETDAKHRVNGRTNHILWMAGNLVNCRYWLGEALGLPYKDPHADLFSDAKALDENLNYPNLTALIGEWHKISPKLFDRLCNIIDDELLQPYAIGMETPFIEENYLNAIGMCLDREEYLFGQLGLMRRVLGYEAMKYDLDPSIKY</sequence>
<evidence type="ECO:0000313" key="2">
    <source>
        <dbReference type="Proteomes" id="UP001589774"/>
    </source>
</evidence>
<dbReference type="Proteomes" id="UP001589774">
    <property type="component" value="Unassembled WGS sequence"/>
</dbReference>
<organism evidence="1 2">
    <name type="scientific">Olivibacter oleidegradans</name>
    <dbReference type="NCBI Taxonomy" id="760123"/>
    <lineage>
        <taxon>Bacteria</taxon>
        <taxon>Pseudomonadati</taxon>
        <taxon>Bacteroidota</taxon>
        <taxon>Sphingobacteriia</taxon>
        <taxon>Sphingobacteriales</taxon>
        <taxon>Sphingobacteriaceae</taxon>
        <taxon>Olivibacter</taxon>
    </lineage>
</organism>